<dbReference type="OrthoDB" id="417307at2759"/>
<proteinExistence type="predicted"/>
<gene>
    <name evidence="3" type="primary">tauD</name>
    <name evidence="3" type="ORF">SNEC2469_LOCUS2579</name>
</gene>
<accession>A0A812K6Q2</accession>
<protein>
    <submittedName>
        <fullName evidence="3">TauD protein</fullName>
    </submittedName>
</protein>
<evidence type="ECO:0000256" key="1">
    <source>
        <dbReference type="SAM" id="MobiDB-lite"/>
    </source>
</evidence>
<name>A0A812K6Q2_9DINO</name>
<feature type="domain" description="F-box" evidence="2">
    <location>
        <begin position="124"/>
        <end position="171"/>
    </location>
</feature>
<dbReference type="EMBL" id="CAJNJA010006907">
    <property type="protein sequence ID" value="CAE7217307.1"/>
    <property type="molecule type" value="Genomic_DNA"/>
</dbReference>
<dbReference type="Proteomes" id="UP000601435">
    <property type="component" value="Unassembled WGS sequence"/>
</dbReference>
<feature type="region of interest" description="Disordered" evidence="1">
    <location>
        <begin position="1"/>
        <end position="91"/>
    </location>
</feature>
<comment type="caution">
    <text evidence="3">The sequence shown here is derived from an EMBL/GenBank/DDBJ whole genome shotgun (WGS) entry which is preliminary data.</text>
</comment>
<organism evidence="3 4">
    <name type="scientific">Symbiodinium necroappetens</name>
    <dbReference type="NCBI Taxonomy" id="1628268"/>
    <lineage>
        <taxon>Eukaryota</taxon>
        <taxon>Sar</taxon>
        <taxon>Alveolata</taxon>
        <taxon>Dinophyceae</taxon>
        <taxon>Suessiales</taxon>
        <taxon>Symbiodiniaceae</taxon>
        <taxon>Symbiodinium</taxon>
    </lineage>
</organism>
<dbReference type="InterPro" id="IPR001810">
    <property type="entry name" value="F-box_dom"/>
</dbReference>
<evidence type="ECO:0000259" key="2">
    <source>
        <dbReference type="PROSITE" id="PS50181"/>
    </source>
</evidence>
<sequence length="251" mass="27582">MSSAMLVDEEMEDRRELLPRNSPFVGSLRHAPQMLRGQLDRLLRRRAPASLPDEGIDEMDASPTSSKEEPELNPAENSRDGKLPSSSPYVGFQRHAPPSSPVLYFSVSPPPALAGLKELELSKECLPGELPEEVWVDVLQSVIEVDCLAALSRVSVAFHKVVESEDVWRDRAVRVPPSCLADLAPHLGRWLSAWGSAEKLVLPRSAQLLSEVASRAPDLPVEVSWRFDQHLKGLGVEAPADFLFSVPSLAV</sequence>
<dbReference type="InterPro" id="IPR036047">
    <property type="entry name" value="F-box-like_dom_sf"/>
</dbReference>
<reference evidence="3" key="1">
    <citation type="submission" date="2021-02" db="EMBL/GenBank/DDBJ databases">
        <authorList>
            <person name="Dougan E. K."/>
            <person name="Rhodes N."/>
            <person name="Thang M."/>
            <person name="Chan C."/>
        </authorList>
    </citation>
    <scope>NUCLEOTIDE SEQUENCE</scope>
</reference>
<evidence type="ECO:0000313" key="4">
    <source>
        <dbReference type="Proteomes" id="UP000601435"/>
    </source>
</evidence>
<keyword evidence="4" id="KW-1185">Reference proteome</keyword>
<dbReference type="SUPFAM" id="SSF81383">
    <property type="entry name" value="F-box domain"/>
    <property type="match status" value="1"/>
</dbReference>
<dbReference type="PROSITE" id="PS50181">
    <property type="entry name" value="FBOX"/>
    <property type="match status" value="1"/>
</dbReference>
<dbReference type="AlphaFoldDB" id="A0A812K6Q2"/>
<evidence type="ECO:0000313" key="3">
    <source>
        <dbReference type="EMBL" id="CAE7217307.1"/>
    </source>
</evidence>